<keyword evidence="2" id="KW-1185">Reference proteome</keyword>
<dbReference type="Proteomes" id="UP000827092">
    <property type="component" value="Unassembled WGS sequence"/>
</dbReference>
<protein>
    <submittedName>
        <fullName evidence="1">Uncharacterized protein</fullName>
    </submittedName>
</protein>
<accession>A0AAV6U8V4</accession>
<proteinExistence type="predicted"/>
<dbReference type="EMBL" id="JAFNEN010000551">
    <property type="protein sequence ID" value="KAG8180772.1"/>
    <property type="molecule type" value="Genomic_DNA"/>
</dbReference>
<name>A0AAV6U8V4_9ARAC</name>
<comment type="caution">
    <text evidence="1">The sequence shown here is derived from an EMBL/GenBank/DDBJ whole genome shotgun (WGS) entry which is preliminary data.</text>
</comment>
<organism evidence="1 2">
    <name type="scientific">Oedothorax gibbosus</name>
    <dbReference type="NCBI Taxonomy" id="931172"/>
    <lineage>
        <taxon>Eukaryota</taxon>
        <taxon>Metazoa</taxon>
        <taxon>Ecdysozoa</taxon>
        <taxon>Arthropoda</taxon>
        <taxon>Chelicerata</taxon>
        <taxon>Arachnida</taxon>
        <taxon>Araneae</taxon>
        <taxon>Araneomorphae</taxon>
        <taxon>Entelegynae</taxon>
        <taxon>Araneoidea</taxon>
        <taxon>Linyphiidae</taxon>
        <taxon>Erigoninae</taxon>
        <taxon>Oedothorax</taxon>
    </lineage>
</organism>
<sequence length="86" mass="9848">METSDSILRLDKGDDCWYVFAVSGIRDLFTKHSRSVRFVQFLPCDLRQSGTGVPNSKDGVTCLVPIETRRPPETAIWSIKTMRRCR</sequence>
<evidence type="ECO:0000313" key="1">
    <source>
        <dbReference type="EMBL" id="KAG8180772.1"/>
    </source>
</evidence>
<gene>
    <name evidence="1" type="ORF">JTE90_002650</name>
</gene>
<evidence type="ECO:0000313" key="2">
    <source>
        <dbReference type="Proteomes" id="UP000827092"/>
    </source>
</evidence>
<dbReference type="AlphaFoldDB" id="A0AAV6U8V4"/>
<reference evidence="1 2" key="1">
    <citation type="journal article" date="2022" name="Nat. Ecol. Evol.">
        <title>A masculinizing supergene underlies an exaggerated male reproductive morph in a spider.</title>
        <authorList>
            <person name="Hendrickx F."/>
            <person name="De Corte Z."/>
            <person name="Sonet G."/>
            <person name="Van Belleghem S.M."/>
            <person name="Kostlbacher S."/>
            <person name="Vangestel C."/>
        </authorList>
    </citation>
    <scope>NUCLEOTIDE SEQUENCE [LARGE SCALE GENOMIC DNA]</scope>
    <source>
        <strain evidence="1">W744_W776</strain>
    </source>
</reference>